<dbReference type="Proteomes" id="UP000011885">
    <property type="component" value="Unassembled WGS sequence"/>
</dbReference>
<name>M5UH09_9BACT</name>
<accession>M5UH09</accession>
<dbReference type="PANTHER" id="PTHR10030">
    <property type="entry name" value="ALPHA-L-FUCOSIDASE"/>
    <property type="match status" value="1"/>
</dbReference>
<evidence type="ECO:0000256" key="7">
    <source>
        <dbReference type="SAM" id="SignalP"/>
    </source>
</evidence>
<dbReference type="InterPro" id="IPR016286">
    <property type="entry name" value="FUC_metazoa-typ"/>
</dbReference>
<evidence type="ECO:0000256" key="3">
    <source>
        <dbReference type="ARBA" id="ARBA00012662"/>
    </source>
</evidence>
<gene>
    <name evidence="10" type="ORF">RSSM_03255</name>
</gene>
<reference evidence="10 11" key="1">
    <citation type="journal article" date="2013" name="Mar. Genomics">
        <title>Expression of sulfatases in Rhodopirellula baltica and the diversity of sulfatases in the genus Rhodopirellula.</title>
        <authorList>
            <person name="Wegner C.E."/>
            <person name="Richter-Heitmann T."/>
            <person name="Klindworth A."/>
            <person name="Klockow C."/>
            <person name="Richter M."/>
            <person name="Achstetter T."/>
            <person name="Glockner F.O."/>
            <person name="Harder J."/>
        </authorList>
    </citation>
    <scope>NUCLEOTIDE SEQUENCE [LARGE SCALE GENOMIC DNA]</scope>
    <source>
        <strain evidence="10 11">SM41</strain>
    </source>
</reference>
<keyword evidence="4 7" id="KW-0732">Signal</keyword>
<dbReference type="Gene3D" id="2.60.40.1180">
    <property type="entry name" value="Golgi alpha-mannosidase II"/>
    <property type="match status" value="1"/>
</dbReference>
<protein>
    <recommendedName>
        <fullName evidence="3">alpha-L-fucosidase</fullName>
        <ecNumber evidence="3">3.2.1.51</ecNumber>
    </recommendedName>
</protein>
<dbReference type="EMBL" id="ANOH01000220">
    <property type="protein sequence ID" value="EMI55308.1"/>
    <property type="molecule type" value="Genomic_DNA"/>
</dbReference>
<dbReference type="InterPro" id="IPR013780">
    <property type="entry name" value="Glyco_hydro_b"/>
</dbReference>
<feature type="domain" description="Glycoside hydrolase family 29 N-terminal" evidence="8">
    <location>
        <begin position="31"/>
        <end position="374"/>
    </location>
</feature>
<organism evidence="10 11">
    <name type="scientific">Rhodopirellula sallentina SM41</name>
    <dbReference type="NCBI Taxonomy" id="1263870"/>
    <lineage>
        <taxon>Bacteria</taxon>
        <taxon>Pseudomonadati</taxon>
        <taxon>Planctomycetota</taxon>
        <taxon>Planctomycetia</taxon>
        <taxon>Pirellulales</taxon>
        <taxon>Pirellulaceae</taxon>
        <taxon>Rhodopirellula</taxon>
    </lineage>
</organism>
<evidence type="ECO:0000313" key="11">
    <source>
        <dbReference type="Proteomes" id="UP000011885"/>
    </source>
</evidence>
<comment type="similarity">
    <text evidence="2">Belongs to the glycosyl hydrolase 29 family.</text>
</comment>
<evidence type="ECO:0000259" key="9">
    <source>
        <dbReference type="Pfam" id="PF16757"/>
    </source>
</evidence>
<evidence type="ECO:0000256" key="6">
    <source>
        <dbReference type="ARBA" id="ARBA00023295"/>
    </source>
</evidence>
<comment type="caution">
    <text evidence="10">The sequence shown here is derived from an EMBL/GenBank/DDBJ whole genome shotgun (WGS) entry which is preliminary data.</text>
</comment>
<evidence type="ECO:0000313" key="10">
    <source>
        <dbReference type="EMBL" id="EMI55308.1"/>
    </source>
</evidence>
<dbReference type="GO" id="GO:0005764">
    <property type="term" value="C:lysosome"/>
    <property type="evidence" value="ECO:0007669"/>
    <property type="project" value="TreeGrafter"/>
</dbReference>
<evidence type="ECO:0000256" key="1">
    <source>
        <dbReference type="ARBA" id="ARBA00004071"/>
    </source>
</evidence>
<dbReference type="Pfam" id="PF16757">
    <property type="entry name" value="Fucosidase_C"/>
    <property type="match status" value="1"/>
</dbReference>
<sequence>MLNRVPQLCLLTLSLFCVCAANAQQTASVETESQSAQREADAWKAIDARPTPQWWRDAKFGIFIHWGPYSVPAFSEVGRYSEWYWMDLANPKRRSHKIVKKFHNRVYGERFTYPDFVPMFTCELFDADQWAKAFEESGAKYVVLTSKHHDGYCLWPSEEADLAWGRPWNSTNSGPGRDLVGELTEAVRKTDVKMGLYYSIYEWFNPLYTADVDLFVDKHLIPQFKDMVNRYHPAVIFTDGEWDHPAATWRTSEMLTWLFNESPCKEEVVINDRWGKGDRHKHGGYYTTEYGAGLPNAENPWEENRGMAHSFGYSRTERFEDYNSSESLVLMLIDIVSRGGNFLLDIGPTADGRIPPLMEERLAEIGQWLSVNGEAIYDTTTHSQTCQWTTGQEEELGKGNYRVKYDVNKLMKNPDEGKARKEAVFTRKGETLYAICAVFPDGQLTLNNIKASPDAVVTMLGHEGELPWTQKGNNVVIDMPSLNPSRMPCDFAWTFKISSIEDDIQ</sequence>
<dbReference type="AlphaFoldDB" id="M5UH09"/>
<dbReference type="GO" id="GO:0006004">
    <property type="term" value="P:fucose metabolic process"/>
    <property type="evidence" value="ECO:0007669"/>
    <property type="project" value="InterPro"/>
</dbReference>
<feature type="signal peptide" evidence="7">
    <location>
        <begin position="1"/>
        <end position="23"/>
    </location>
</feature>
<keyword evidence="11" id="KW-1185">Reference proteome</keyword>
<feature type="domain" description="Alpha-L-fucosidase C-terminal" evidence="9">
    <location>
        <begin position="424"/>
        <end position="497"/>
    </location>
</feature>
<dbReference type="PRINTS" id="PR00741">
    <property type="entry name" value="GLHYDRLASE29"/>
</dbReference>
<dbReference type="PATRIC" id="fig|1263870.3.peg.3460"/>
<dbReference type="GO" id="GO:0016139">
    <property type="term" value="P:glycoside catabolic process"/>
    <property type="evidence" value="ECO:0007669"/>
    <property type="project" value="TreeGrafter"/>
</dbReference>
<feature type="chain" id="PRO_5004073375" description="alpha-L-fucosidase" evidence="7">
    <location>
        <begin position="24"/>
        <end position="505"/>
    </location>
</feature>
<dbReference type="InterPro" id="IPR057739">
    <property type="entry name" value="Glyco_hydro_29_N"/>
</dbReference>
<dbReference type="Pfam" id="PF01120">
    <property type="entry name" value="Alpha_L_fucos"/>
    <property type="match status" value="1"/>
</dbReference>
<dbReference type="SUPFAM" id="SSF51445">
    <property type="entry name" value="(Trans)glycosidases"/>
    <property type="match status" value="1"/>
</dbReference>
<dbReference type="InterPro" id="IPR017853">
    <property type="entry name" value="GH"/>
</dbReference>
<evidence type="ECO:0000256" key="5">
    <source>
        <dbReference type="ARBA" id="ARBA00022801"/>
    </source>
</evidence>
<dbReference type="PIRSF" id="PIRSF001092">
    <property type="entry name" value="Alpha-L-fucosidase"/>
    <property type="match status" value="1"/>
</dbReference>
<dbReference type="InterPro" id="IPR031919">
    <property type="entry name" value="Fucosidase_C"/>
</dbReference>
<evidence type="ECO:0000259" key="8">
    <source>
        <dbReference type="Pfam" id="PF01120"/>
    </source>
</evidence>
<dbReference type="EC" id="3.2.1.51" evidence="3"/>
<evidence type="ECO:0000256" key="2">
    <source>
        <dbReference type="ARBA" id="ARBA00007951"/>
    </source>
</evidence>
<dbReference type="PANTHER" id="PTHR10030:SF37">
    <property type="entry name" value="ALPHA-L-FUCOSIDASE-RELATED"/>
    <property type="match status" value="1"/>
</dbReference>
<dbReference type="Gene3D" id="3.20.20.80">
    <property type="entry name" value="Glycosidases"/>
    <property type="match status" value="1"/>
</dbReference>
<comment type="function">
    <text evidence="1">Alpha-L-fucosidase is responsible for hydrolyzing the alpha-1,6-linked fucose joined to the reducing-end N-acetylglucosamine of the carbohydrate moieties of glycoproteins.</text>
</comment>
<keyword evidence="5" id="KW-0378">Hydrolase</keyword>
<dbReference type="SMART" id="SM00812">
    <property type="entry name" value="Alpha_L_fucos"/>
    <property type="match status" value="1"/>
</dbReference>
<dbReference type="GO" id="GO:0004560">
    <property type="term" value="F:alpha-L-fucosidase activity"/>
    <property type="evidence" value="ECO:0007669"/>
    <property type="project" value="InterPro"/>
</dbReference>
<evidence type="ECO:0000256" key="4">
    <source>
        <dbReference type="ARBA" id="ARBA00022729"/>
    </source>
</evidence>
<proteinExistence type="inferred from homology"/>
<dbReference type="InterPro" id="IPR000933">
    <property type="entry name" value="Glyco_hydro_29"/>
</dbReference>
<keyword evidence="6" id="KW-0326">Glycosidase</keyword>